<evidence type="ECO:0000256" key="6">
    <source>
        <dbReference type="ARBA" id="ARBA00022660"/>
    </source>
</evidence>
<evidence type="ECO:0000256" key="8">
    <source>
        <dbReference type="ARBA" id="ARBA00022967"/>
    </source>
</evidence>
<evidence type="ECO:0000256" key="15">
    <source>
        <dbReference type="ARBA" id="ARBA00049551"/>
    </source>
</evidence>
<feature type="transmembrane region" description="Helical" evidence="16">
    <location>
        <begin position="85"/>
        <end position="103"/>
    </location>
</feature>
<dbReference type="AlphaFoldDB" id="A0A6B9RC00"/>
<evidence type="ECO:0000256" key="16">
    <source>
        <dbReference type="SAM" id="Phobius"/>
    </source>
</evidence>
<dbReference type="PANTHER" id="PTHR11435">
    <property type="entry name" value="NADH UBIQUINONE OXIDOREDUCTASE SUBUNIT ND6"/>
    <property type="match status" value="1"/>
</dbReference>
<evidence type="ECO:0000256" key="1">
    <source>
        <dbReference type="ARBA" id="ARBA00004225"/>
    </source>
</evidence>
<evidence type="ECO:0000256" key="13">
    <source>
        <dbReference type="ARBA" id="ARBA00023136"/>
    </source>
</evidence>
<reference evidence="17" key="1">
    <citation type="submission" date="2019-03" db="EMBL/GenBank/DDBJ databases">
        <authorList>
            <person name="Li X."/>
        </authorList>
    </citation>
    <scope>NUCLEOTIDE SEQUENCE</scope>
</reference>
<dbReference type="InterPro" id="IPR050269">
    <property type="entry name" value="ComplexI_Subunit6"/>
</dbReference>
<feature type="transmembrane region" description="Helical" evidence="16">
    <location>
        <begin position="143"/>
        <end position="166"/>
    </location>
</feature>
<dbReference type="PANTHER" id="PTHR11435:SF1">
    <property type="entry name" value="NADH-UBIQUINONE OXIDOREDUCTASE CHAIN 6"/>
    <property type="match status" value="1"/>
</dbReference>
<comment type="similarity">
    <text evidence="2">Belongs to the complex I subunit 6 family.</text>
</comment>
<feature type="transmembrane region" description="Helical" evidence="16">
    <location>
        <begin position="24"/>
        <end position="45"/>
    </location>
</feature>
<evidence type="ECO:0000256" key="9">
    <source>
        <dbReference type="ARBA" id="ARBA00022982"/>
    </source>
</evidence>
<keyword evidence="13 16" id="KW-0472">Membrane</keyword>
<dbReference type="EC" id="7.1.1.2" evidence="3"/>
<keyword evidence="5" id="KW-0813">Transport</keyword>
<evidence type="ECO:0000256" key="3">
    <source>
        <dbReference type="ARBA" id="ARBA00012944"/>
    </source>
</evidence>
<evidence type="ECO:0000256" key="10">
    <source>
        <dbReference type="ARBA" id="ARBA00022989"/>
    </source>
</evidence>
<name>A0A6B9RC00_TRYPU</name>
<dbReference type="EMBL" id="MK644823">
    <property type="protein sequence ID" value="QHH25545.1"/>
    <property type="molecule type" value="Genomic_DNA"/>
</dbReference>
<evidence type="ECO:0000256" key="12">
    <source>
        <dbReference type="ARBA" id="ARBA00023128"/>
    </source>
</evidence>
<evidence type="ECO:0000256" key="2">
    <source>
        <dbReference type="ARBA" id="ARBA00005698"/>
    </source>
</evidence>
<protein>
    <recommendedName>
        <fullName evidence="4">NADH-ubiquinone oxidoreductase chain 6</fullName>
        <ecNumber evidence="3">7.1.1.2</ecNumber>
    </recommendedName>
    <alternativeName>
        <fullName evidence="14">NADH dehydrogenase subunit 6</fullName>
    </alternativeName>
</protein>
<evidence type="ECO:0000256" key="4">
    <source>
        <dbReference type="ARBA" id="ARBA00021095"/>
    </source>
</evidence>
<comment type="subcellular location">
    <subcellularLocation>
        <location evidence="1">Mitochondrion membrane</location>
        <topology evidence="1">Multi-pass membrane protein</topology>
    </subcellularLocation>
</comment>
<evidence type="ECO:0000256" key="11">
    <source>
        <dbReference type="ARBA" id="ARBA00023027"/>
    </source>
</evidence>
<keyword evidence="12 17" id="KW-0496">Mitochondrion</keyword>
<keyword evidence="6" id="KW-0679">Respiratory chain</keyword>
<dbReference type="GO" id="GO:0008137">
    <property type="term" value="F:NADH dehydrogenase (ubiquinone) activity"/>
    <property type="evidence" value="ECO:0007669"/>
    <property type="project" value="UniProtKB-EC"/>
</dbReference>
<accession>A0A6B9RC00</accession>
<evidence type="ECO:0000256" key="14">
    <source>
        <dbReference type="ARBA" id="ARBA00031019"/>
    </source>
</evidence>
<comment type="catalytic activity">
    <reaction evidence="15">
        <text>a ubiquinone + NADH + 5 H(+)(in) = a ubiquinol + NAD(+) + 4 H(+)(out)</text>
        <dbReference type="Rhea" id="RHEA:29091"/>
        <dbReference type="Rhea" id="RHEA-COMP:9565"/>
        <dbReference type="Rhea" id="RHEA-COMP:9566"/>
        <dbReference type="ChEBI" id="CHEBI:15378"/>
        <dbReference type="ChEBI" id="CHEBI:16389"/>
        <dbReference type="ChEBI" id="CHEBI:17976"/>
        <dbReference type="ChEBI" id="CHEBI:57540"/>
        <dbReference type="ChEBI" id="CHEBI:57945"/>
        <dbReference type="EC" id="7.1.1.2"/>
    </reaction>
</comment>
<organism evidence="17">
    <name type="scientific">Trypetoptera punctulata</name>
    <name type="common">Snail-eating fly</name>
    <name type="synonym">Musca punctulata</name>
    <dbReference type="NCBI Taxonomy" id="305554"/>
    <lineage>
        <taxon>Eukaryota</taxon>
        <taxon>Metazoa</taxon>
        <taxon>Ecdysozoa</taxon>
        <taxon>Arthropoda</taxon>
        <taxon>Hexapoda</taxon>
        <taxon>Insecta</taxon>
        <taxon>Pterygota</taxon>
        <taxon>Neoptera</taxon>
        <taxon>Endopterygota</taxon>
        <taxon>Diptera</taxon>
        <taxon>Brachycera</taxon>
        <taxon>Muscomorpha</taxon>
        <taxon>Sciomyzoidea</taxon>
        <taxon>Sciomyzidae</taxon>
        <taxon>Trypetoptera</taxon>
    </lineage>
</organism>
<keyword evidence="11" id="KW-0520">NAD</keyword>
<proteinExistence type="inferred from homology"/>
<dbReference type="GO" id="GO:0031966">
    <property type="term" value="C:mitochondrial membrane"/>
    <property type="evidence" value="ECO:0007669"/>
    <property type="project" value="UniProtKB-SubCell"/>
</dbReference>
<geneLocation type="mitochondrion" evidence="17"/>
<evidence type="ECO:0000313" key="17">
    <source>
        <dbReference type="EMBL" id="QHH25545.1"/>
    </source>
</evidence>
<evidence type="ECO:0000256" key="5">
    <source>
        <dbReference type="ARBA" id="ARBA00022448"/>
    </source>
</evidence>
<feature type="transmembrane region" description="Helical" evidence="16">
    <location>
        <begin position="52"/>
        <end position="73"/>
    </location>
</feature>
<gene>
    <name evidence="17" type="primary">nad6</name>
</gene>
<sequence>MFQLGFMVFSIAFATVFMQMNHPLAMGMILLLQTILICLITSQLIETFWFSYILFLIFLGGMLVLFIYVISLASNEMFTTSLKTTLTFSFFVTALGFISFLFVNHFTPLEMNTETELVTIFHSSSLENNLVLAKLYSFPSSMITIFLVNYLLITLIATVKITNLFYGPLRKTF</sequence>
<keyword evidence="10 16" id="KW-1133">Transmembrane helix</keyword>
<keyword evidence="9" id="KW-0249">Electron transport</keyword>
<keyword evidence="7 16" id="KW-0812">Transmembrane</keyword>
<keyword evidence="8" id="KW-1278">Translocase</keyword>
<evidence type="ECO:0000256" key="7">
    <source>
        <dbReference type="ARBA" id="ARBA00022692"/>
    </source>
</evidence>